<name>A0A7S2WGL2_9STRA</name>
<sequence length="161" mass="16973">MVRSTAFLLASIVMTTAAWGPMKLNSHNNKIHEDRVKNFVTTIASAGVAATIVLGTAIGNPNIASATDFTGSFSDPKHPSCTRLVAVEGTDALVSGTDGTPRCEGGEGKPWKLIGNVDGDKIFVDFSPNGGPKDLKGVWVEGKAPGIRWPDGNKWTLEARP</sequence>
<accession>A0A7S2WGL2</accession>
<feature type="signal peptide" evidence="1">
    <location>
        <begin position="1"/>
        <end position="18"/>
    </location>
</feature>
<feature type="chain" id="PRO_5031445606" evidence="1">
    <location>
        <begin position="19"/>
        <end position="161"/>
    </location>
</feature>
<organism evidence="2">
    <name type="scientific">Eucampia antarctica</name>
    <dbReference type="NCBI Taxonomy" id="49252"/>
    <lineage>
        <taxon>Eukaryota</taxon>
        <taxon>Sar</taxon>
        <taxon>Stramenopiles</taxon>
        <taxon>Ochrophyta</taxon>
        <taxon>Bacillariophyta</taxon>
        <taxon>Mediophyceae</taxon>
        <taxon>Biddulphiophycidae</taxon>
        <taxon>Hemiaulales</taxon>
        <taxon>Hemiaulaceae</taxon>
        <taxon>Eucampia</taxon>
    </lineage>
</organism>
<gene>
    <name evidence="2" type="ORF">EANT1437_LOCUS11204</name>
</gene>
<evidence type="ECO:0000313" key="2">
    <source>
        <dbReference type="EMBL" id="CAD9686692.1"/>
    </source>
</evidence>
<dbReference type="EMBL" id="HBHI01021841">
    <property type="protein sequence ID" value="CAD9686692.1"/>
    <property type="molecule type" value="Transcribed_RNA"/>
</dbReference>
<dbReference type="AlphaFoldDB" id="A0A7S2WGL2"/>
<keyword evidence="1" id="KW-0732">Signal</keyword>
<protein>
    <submittedName>
        <fullName evidence="2">Uncharacterized protein</fullName>
    </submittedName>
</protein>
<evidence type="ECO:0000256" key="1">
    <source>
        <dbReference type="SAM" id="SignalP"/>
    </source>
</evidence>
<proteinExistence type="predicted"/>
<reference evidence="2" key="1">
    <citation type="submission" date="2021-01" db="EMBL/GenBank/DDBJ databases">
        <authorList>
            <person name="Corre E."/>
            <person name="Pelletier E."/>
            <person name="Niang G."/>
            <person name="Scheremetjew M."/>
            <person name="Finn R."/>
            <person name="Kale V."/>
            <person name="Holt S."/>
            <person name="Cochrane G."/>
            <person name="Meng A."/>
            <person name="Brown T."/>
            <person name="Cohen L."/>
        </authorList>
    </citation>
    <scope>NUCLEOTIDE SEQUENCE</scope>
    <source>
        <strain evidence="2">CCMP1452</strain>
    </source>
</reference>